<evidence type="ECO:0000313" key="3">
    <source>
        <dbReference type="EMBL" id="OWP03610.1"/>
    </source>
</evidence>
<dbReference type="EMBL" id="MZNU01000176">
    <property type="protein sequence ID" value="OWP03610.1"/>
    <property type="molecule type" value="Genomic_DNA"/>
</dbReference>
<evidence type="ECO:0000256" key="1">
    <source>
        <dbReference type="SAM" id="MobiDB-lite"/>
    </source>
</evidence>
<dbReference type="Pfam" id="PF00004">
    <property type="entry name" value="AAA"/>
    <property type="match status" value="1"/>
</dbReference>
<dbReference type="SUPFAM" id="SSF52540">
    <property type="entry name" value="P-loop containing nucleoside triphosphate hydrolases"/>
    <property type="match status" value="1"/>
</dbReference>
<comment type="caution">
    <text evidence="3">The sequence shown here is derived from an EMBL/GenBank/DDBJ whole genome shotgun (WGS) entry which is preliminary data.</text>
</comment>
<feature type="region of interest" description="Disordered" evidence="1">
    <location>
        <begin position="16"/>
        <end position="45"/>
    </location>
</feature>
<feature type="domain" description="ATPase AAA-type core" evidence="2">
    <location>
        <begin position="131"/>
        <end position="212"/>
    </location>
</feature>
<dbReference type="STRING" id="503106.A0A218Z7K6"/>
<dbReference type="InParanoid" id="A0A218Z7K6"/>
<accession>A0A218Z7K6</accession>
<dbReference type="InterPro" id="IPR027417">
    <property type="entry name" value="P-loop_NTPase"/>
</dbReference>
<evidence type="ECO:0000259" key="2">
    <source>
        <dbReference type="Pfam" id="PF00004"/>
    </source>
</evidence>
<keyword evidence="4" id="KW-1185">Reference proteome</keyword>
<dbReference type="InterPro" id="IPR003959">
    <property type="entry name" value="ATPase_AAA_core"/>
</dbReference>
<dbReference type="Gene3D" id="3.40.50.300">
    <property type="entry name" value="P-loop containing nucleotide triphosphate hydrolases"/>
    <property type="match status" value="1"/>
</dbReference>
<dbReference type="PANTHER" id="PTHR46411:SF2">
    <property type="entry name" value="AAA+ ATPASE DOMAIN-CONTAINING PROTEIN"/>
    <property type="match status" value="1"/>
</dbReference>
<proteinExistence type="predicted"/>
<gene>
    <name evidence="3" type="ORF">B2J93_7628</name>
</gene>
<dbReference type="OrthoDB" id="10042665at2759"/>
<evidence type="ECO:0000313" key="4">
    <source>
        <dbReference type="Proteomes" id="UP000242519"/>
    </source>
</evidence>
<name>A0A218Z7K6_9HELO</name>
<reference evidence="3 4" key="1">
    <citation type="submission" date="2017-04" db="EMBL/GenBank/DDBJ databases">
        <title>Draft genome sequence of Marssonina coronaria NL1: causal agent of apple blotch.</title>
        <authorList>
            <person name="Cheng Q."/>
        </authorList>
    </citation>
    <scope>NUCLEOTIDE SEQUENCE [LARGE SCALE GENOMIC DNA]</scope>
    <source>
        <strain evidence="3 4">NL1</strain>
    </source>
</reference>
<dbReference type="PANTHER" id="PTHR46411">
    <property type="entry name" value="FAMILY ATPASE, PUTATIVE-RELATED"/>
    <property type="match status" value="1"/>
</dbReference>
<sequence>MTGRVVIDPRTFNEEARARKESIAADEGGDDNVERGEKKARLPDRGEDRLVGKELDPRTCPLYVYGYSLEKKGWCKFLVDSITEVDWKKNAFDSLILPQPQKRLLRGLVSGHEYSDRARDEARLKGKGLVILLHGAPGSGKTQTAEMTVEHTYRPLLNISRGELGSYQHRIEIEPKRLLTYASTFQAIVLIDEADVFLEARKSGVADQLSQNAMVACVPTAARVFPGRHFPHVQPVAVFDQAIKCRIHLALQYTGPGKGIRRLLWEKHLAPVPAEDGDLDLAETLDAVEHAEMNGREISNAITTARHWPRAKARSSI</sequence>
<organism evidence="3 4">
    <name type="scientific">Diplocarpon coronariae</name>
    <dbReference type="NCBI Taxonomy" id="2795749"/>
    <lineage>
        <taxon>Eukaryota</taxon>
        <taxon>Fungi</taxon>
        <taxon>Dikarya</taxon>
        <taxon>Ascomycota</taxon>
        <taxon>Pezizomycotina</taxon>
        <taxon>Leotiomycetes</taxon>
        <taxon>Helotiales</taxon>
        <taxon>Drepanopezizaceae</taxon>
        <taxon>Diplocarpon</taxon>
    </lineage>
</organism>
<protein>
    <recommendedName>
        <fullName evidence="2">ATPase AAA-type core domain-containing protein</fullName>
    </recommendedName>
</protein>
<feature type="compositionally biased region" description="Basic and acidic residues" evidence="1">
    <location>
        <begin position="32"/>
        <end position="45"/>
    </location>
</feature>
<dbReference type="AlphaFoldDB" id="A0A218Z7K6"/>
<dbReference type="GO" id="GO:0005524">
    <property type="term" value="F:ATP binding"/>
    <property type="evidence" value="ECO:0007669"/>
    <property type="project" value="InterPro"/>
</dbReference>
<dbReference type="Proteomes" id="UP000242519">
    <property type="component" value="Unassembled WGS sequence"/>
</dbReference>
<dbReference type="GO" id="GO:0016887">
    <property type="term" value="F:ATP hydrolysis activity"/>
    <property type="evidence" value="ECO:0007669"/>
    <property type="project" value="InterPro"/>
</dbReference>